<comment type="caution">
    <text evidence="8">The sequence shown here is derived from an EMBL/GenBank/DDBJ whole genome shotgun (WGS) entry which is preliminary data.</text>
</comment>
<keyword evidence="2" id="KW-0805">Transcription regulation</keyword>
<dbReference type="Pfam" id="PF04545">
    <property type="entry name" value="Sigma70_r4"/>
    <property type="match status" value="1"/>
</dbReference>
<dbReference type="InterPro" id="IPR039425">
    <property type="entry name" value="RNA_pol_sigma-70-like"/>
</dbReference>
<dbReference type="SUPFAM" id="SSF88946">
    <property type="entry name" value="Sigma2 domain of RNA polymerase sigma factors"/>
    <property type="match status" value="1"/>
</dbReference>
<dbReference type="InterPro" id="IPR007627">
    <property type="entry name" value="RNA_pol_sigma70_r2"/>
</dbReference>
<evidence type="ECO:0000256" key="2">
    <source>
        <dbReference type="ARBA" id="ARBA00023015"/>
    </source>
</evidence>
<dbReference type="Gene3D" id="1.10.1740.10">
    <property type="match status" value="1"/>
</dbReference>
<gene>
    <name evidence="8" type="ORF">ARHIZOSPH14_20470</name>
</gene>
<dbReference type="SUPFAM" id="SSF88659">
    <property type="entry name" value="Sigma3 and sigma4 domains of RNA polymerase sigma factors"/>
    <property type="match status" value="1"/>
</dbReference>
<dbReference type="PANTHER" id="PTHR43133:SF66">
    <property type="entry name" value="ECF RNA POLYMERASE SIGMA FACTOR SIGK"/>
    <property type="match status" value="1"/>
</dbReference>
<feature type="domain" description="RNA polymerase sigma-70 region 2" evidence="6">
    <location>
        <begin position="42"/>
        <end position="109"/>
    </location>
</feature>
<organism evidence="8 9">
    <name type="scientific">Agromyces rhizosphaerae</name>
    <dbReference type="NCBI Taxonomy" id="88374"/>
    <lineage>
        <taxon>Bacteria</taxon>
        <taxon>Bacillati</taxon>
        <taxon>Actinomycetota</taxon>
        <taxon>Actinomycetes</taxon>
        <taxon>Micrococcales</taxon>
        <taxon>Microbacteriaceae</taxon>
        <taxon>Agromyces</taxon>
    </lineage>
</organism>
<dbReference type="InterPro" id="IPR036388">
    <property type="entry name" value="WH-like_DNA-bd_sf"/>
</dbReference>
<dbReference type="InterPro" id="IPR014284">
    <property type="entry name" value="RNA_pol_sigma-70_dom"/>
</dbReference>
<dbReference type="GO" id="GO:0003677">
    <property type="term" value="F:DNA binding"/>
    <property type="evidence" value="ECO:0007669"/>
    <property type="project" value="UniProtKB-KW"/>
</dbReference>
<accession>A0A9W6CWV2</accession>
<dbReference type="EMBL" id="BSDP01000001">
    <property type="protein sequence ID" value="GLI27805.1"/>
    <property type="molecule type" value="Genomic_DNA"/>
</dbReference>
<evidence type="ECO:0000256" key="5">
    <source>
        <dbReference type="ARBA" id="ARBA00023163"/>
    </source>
</evidence>
<dbReference type="NCBIfam" id="TIGR02937">
    <property type="entry name" value="sigma70-ECF"/>
    <property type="match status" value="1"/>
</dbReference>
<evidence type="ECO:0000313" key="8">
    <source>
        <dbReference type="EMBL" id="GLI27805.1"/>
    </source>
</evidence>
<dbReference type="PANTHER" id="PTHR43133">
    <property type="entry name" value="RNA POLYMERASE ECF-TYPE SIGMA FACTO"/>
    <property type="match status" value="1"/>
</dbReference>
<dbReference type="NCBIfam" id="NF007228">
    <property type="entry name" value="PRK09646.1"/>
    <property type="match status" value="1"/>
</dbReference>
<dbReference type="InterPro" id="IPR013324">
    <property type="entry name" value="RNA_pol_sigma_r3/r4-like"/>
</dbReference>
<evidence type="ECO:0000256" key="3">
    <source>
        <dbReference type="ARBA" id="ARBA00023082"/>
    </source>
</evidence>
<dbReference type="InterPro" id="IPR013325">
    <property type="entry name" value="RNA_pol_sigma_r2"/>
</dbReference>
<dbReference type="Pfam" id="PF04542">
    <property type="entry name" value="Sigma70_r2"/>
    <property type="match status" value="1"/>
</dbReference>
<name>A0A9W6CWV2_9MICO</name>
<reference evidence="8" key="1">
    <citation type="submission" date="2022-12" db="EMBL/GenBank/DDBJ databases">
        <title>Reference genome sequencing for broad-spectrum identification of bacterial and archaeal isolates by mass spectrometry.</title>
        <authorList>
            <person name="Sekiguchi Y."/>
            <person name="Tourlousse D.M."/>
        </authorList>
    </citation>
    <scope>NUCLEOTIDE SEQUENCE</scope>
    <source>
        <strain evidence="8">14</strain>
    </source>
</reference>
<evidence type="ECO:0000256" key="1">
    <source>
        <dbReference type="ARBA" id="ARBA00010641"/>
    </source>
</evidence>
<keyword evidence="9" id="KW-1185">Reference proteome</keyword>
<dbReference type="Proteomes" id="UP001144396">
    <property type="component" value="Unassembled WGS sequence"/>
</dbReference>
<keyword evidence="4" id="KW-0238">DNA-binding</keyword>
<sequence>MGSAMLVLVRPESETETTATAATPDALLVRVGAGDQAAFAALYDAMAPRVLGLVRRLLVDVAQSEEVAQEVFLEIWQQAPRFDAGKGSAVSWILTLTHRRAVDRVRSAQSARDRDLAAGHRELAAEVPDPSESVEVRIEHERVARAMGGLAGPQRESIELAYYGGLTQREIAERLDVPLGTVKTRIRDGMGRLRDALGVTR</sequence>
<dbReference type="RefSeq" id="WP_373878319.1">
    <property type="nucleotide sequence ID" value="NZ_BSDP01000001.1"/>
</dbReference>
<protein>
    <submittedName>
        <fullName evidence="8">RNA polymerase sigma factor SigK</fullName>
    </submittedName>
</protein>
<evidence type="ECO:0000256" key="4">
    <source>
        <dbReference type="ARBA" id="ARBA00023125"/>
    </source>
</evidence>
<keyword evidence="3" id="KW-0731">Sigma factor</keyword>
<dbReference type="GO" id="GO:0006352">
    <property type="term" value="P:DNA-templated transcription initiation"/>
    <property type="evidence" value="ECO:0007669"/>
    <property type="project" value="InterPro"/>
</dbReference>
<dbReference type="CDD" id="cd06171">
    <property type="entry name" value="Sigma70_r4"/>
    <property type="match status" value="1"/>
</dbReference>
<proteinExistence type="inferred from homology"/>
<evidence type="ECO:0000313" key="9">
    <source>
        <dbReference type="Proteomes" id="UP001144396"/>
    </source>
</evidence>
<evidence type="ECO:0000259" key="7">
    <source>
        <dbReference type="Pfam" id="PF04545"/>
    </source>
</evidence>
<feature type="domain" description="RNA polymerase sigma-70 region 4" evidence="7">
    <location>
        <begin position="146"/>
        <end position="194"/>
    </location>
</feature>
<dbReference type="Gene3D" id="1.10.10.10">
    <property type="entry name" value="Winged helix-like DNA-binding domain superfamily/Winged helix DNA-binding domain"/>
    <property type="match status" value="1"/>
</dbReference>
<dbReference type="GO" id="GO:0016987">
    <property type="term" value="F:sigma factor activity"/>
    <property type="evidence" value="ECO:0007669"/>
    <property type="project" value="UniProtKB-KW"/>
</dbReference>
<keyword evidence="5" id="KW-0804">Transcription</keyword>
<evidence type="ECO:0000259" key="6">
    <source>
        <dbReference type="Pfam" id="PF04542"/>
    </source>
</evidence>
<comment type="similarity">
    <text evidence="1">Belongs to the sigma-70 factor family. ECF subfamily.</text>
</comment>
<dbReference type="AlphaFoldDB" id="A0A9W6CWV2"/>
<dbReference type="InterPro" id="IPR007630">
    <property type="entry name" value="RNA_pol_sigma70_r4"/>
</dbReference>